<dbReference type="VEuPathDB" id="FungiDB:RhiirFUN_012767"/>
<dbReference type="Proteomes" id="UP000232722">
    <property type="component" value="Unassembled WGS sequence"/>
</dbReference>
<name>A0A2N0PUF8_9GLOM</name>
<proteinExistence type="predicted"/>
<gene>
    <name evidence="1" type="ORF">RhiirA5_414334</name>
</gene>
<dbReference type="VEuPathDB" id="FungiDB:RhiirA1_460089"/>
<organism evidence="1 2">
    <name type="scientific">Rhizophagus irregularis</name>
    <dbReference type="NCBI Taxonomy" id="588596"/>
    <lineage>
        <taxon>Eukaryota</taxon>
        <taxon>Fungi</taxon>
        <taxon>Fungi incertae sedis</taxon>
        <taxon>Mucoromycota</taxon>
        <taxon>Glomeromycotina</taxon>
        <taxon>Glomeromycetes</taxon>
        <taxon>Glomerales</taxon>
        <taxon>Glomeraceae</taxon>
        <taxon>Rhizophagus</taxon>
    </lineage>
</organism>
<dbReference type="EMBL" id="LLXJ01000380">
    <property type="protein sequence ID" value="PKC10461.1"/>
    <property type="molecule type" value="Genomic_DNA"/>
</dbReference>
<reference evidence="1 2" key="1">
    <citation type="submission" date="2016-04" db="EMBL/GenBank/DDBJ databases">
        <title>Genome analyses suggest a sexual origin of heterokaryosis in a supposedly ancient asexual fungus.</title>
        <authorList>
            <person name="Ropars J."/>
            <person name="Sedzielewska K."/>
            <person name="Noel J."/>
            <person name="Charron P."/>
            <person name="Farinelli L."/>
            <person name="Marton T."/>
            <person name="Kruger M."/>
            <person name="Pelin A."/>
            <person name="Brachmann A."/>
            <person name="Corradi N."/>
        </authorList>
    </citation>
    <scope>NUCLEOTIDE SEQUENCE [LARGE SCALE GENOMIC DNA]</scope>
    <source>
        <strain evidence="1 2">A5</strain>
    </source>
</reference>
<dbReference type="AlphaFoldDB" id="A0A2N0PUF8"/>
<sequence>MKQNVKIKVINIKAIAAVDLDKIAHITDENIVETVINSVGKAEIQSIKEILIFLIPSLVKKNILNSSQPIISIRISEDGRNVSRKVKHVMITFAILNNKNKVACLNLFKILRLVSSEEYNILDITTRLLREELWQLKNQGLIIGNVHWKFEFYFSSDWKFLIICLGFNSPTKRDFNKWSYTSLIGQEKLKCFKNENTDSIEFQLAAKAWLNYFLIPSIRNSEDSDFIKGLYRPVDVTSYMHVLVWHIWEFMEKHNKWDGGKLINSKTAIVKILEKTL</sequence>
<accession>A0A2N0PUF8</accession>
<reference evidence="1 2" key="2">
    <citation type="submission" date="2017-09" db="EMBL/GenBank/DDBJ databases">
        <title>Extensive intraspecific genome diversity in a model arbuscular mycorrhizal fungus.</title>
        <authorList>
            <person name="Chen E.C."/>
            <person name="Morin E."/>
            <person name="Beaudet D."/>
            <person name="Noel J."/>
            <person name="Ndikumana S."/>
            <person name="Charron P."/>
            <person name="St-Onge C."/>
            <person name="Giorgi J."/>
            <person name="Grigoriev I.V."/>
            <person name="Roux C."/>
            <person name="Martin F.M."/>
            <person name="Corradi N."/>
        </authorList>
    </citation>
    <scope>NUCLEOTIDE SEQUENCE [LARGE SCALE GENOMIC DNA]</scope>
    <source>
        <strain evidence="1 2">A5</strain>
    </source>
</reference>
<evidence type="ECO:0000313" key="1">
    <source>
        <dbReference type="EMBL" id="PKC10461.1"/>
    </source>
</evidence>
<evidence type="ECO:0000313" key="2">
    <source>
        <dbReference type="Proteomes" id="UP000232722"/>
    </source>
</evidence>
<comment type="caution">
    <text evidence="1">The sequence shown here is derived from an EMBL/GenBank/DDBJ whole genome shotgun (WGS) entry which is preliminary data.</text>
</comment>
<dbReference type="VEuPathDB" id="FungiDB:RhiirA1_460090"/>
<protein>
    <submittedName>
        <fullName evidence="1">Uncharacterized protein</fullName>
    </submittedName>
</protein>